<proteinExistence type="predicted"/>
<organism evidence="1 2">
    <name type="scientific">Hoeflea algicola</name>
    <dbReference type="NCBI Taxonomy" id="2983763"/>
    <lineage>
        <taxon>Bacteria</taxon>
        <taxon>Pseudomonadati</taxon>
        <taxon>Pseudomonadota</taxon>
        <taxon>Alphaproteobacteria</taxon>
        <taxon>Hyphomicrobiales</taxon>
        <taxon>Rhizobiaceae</taxon>
        <taxon>Hoeflea</taxon>
    </lineage>
</organism>
<dbReference type="RefSeq" id="WP_267655109.1">
    <property type="nucleotide sequence ID" value="NZ_JAOVZR010000001.1"/>
</dbReference>
<sequence length="129" mass="14056">MSEAEAPHLQIGEVLELAREYVIGVASQNAGQLAGAFAETAHVIGVDEGQSVNIPRDRWIDAMCAPERKGLGSETYQVGSVNLAGSVATVTVMTTYGRFHYIDLLTLMKHENRTRIIQKCFHQTPVSAN</sequence>
<name>A0ABT3ZCY9_9HYPH</name>
<dbReference type="Pfam" id="PF12893">
    <property type="entry name" value="Lumazine_bd_2"/>
    <property type="match status" value="1"/>
</dbReference>
<gene>
    <name evidence="1" type="ORF">OEG84_18595</name>
</gene>
<dbReference type="Proteomes" id="UP001073227">
    <property type="component" value="Unassembled WGS sequence"/>
</dbReference>
<dbReference type="InterPro" id="IPR032710">
    <property type="entry name" value="NTF2-like_dom_sf"/>
</dbReference>
<dbReference type="SUPFAM" id="SSF54427">
    <property type="entry name" value="NTF2-like"/>
    <property type="match status" value="1"/>
</dbReference>
<reference evidence="1" key="1">
    <citation type="submission" date="2022-10" db="EMBL/GenBank/DDBJ databases">
        <title>Hoeflea sp. G2-23, isolated from marine algae.</title>
        <authorList>
            <person name="Kristyanto S."/>
            <person name="Kim J.M."/>
            <person name="Jeon C.O."/>
        </authorList>
    </citation>
    <scope>NUCLEOTIDE SEQUENCE</scope>
    <source>
        <strain evidence="1">G2-23</strain>
    </source>
</reference>
<dbReference type="InterPro" id="IPR039437">
    <property type="entry name" value="FrzH/put_lumazine-bd"/>
</dbReference>
<evidence type="ECO:0000313" key="2">
    <source>
        <dbReference type="Proteomes" id="UP001073227"/>
    </source>
</evidence>
<evidence type="ECO:0000313" key="1">
    <source>
        <dbReference type="EMBL" id="MCY0149662.1"/>
    </source>
</evidence>
<protein>
    <submittedName>
        <fullName evidence="1">Nuclear transport factor 2 family protein</fullName>
    </submittedName>
</protein>
<accession>A0ABT3ZCY9</accession>
<comment type="caution">
    <text evidence="1">The sequence shown here is derived from an EMBL/GenBank/DDBJ whole genome shotgun (WGS) entry which is preliminary data.</text>
</comment>
<dbReference type="Gene3D" id="3.10.450.50">
    <property type="match status" value="1"/>
</dbReference>
<keyword evidence="2" id="KW-1185">Reference proteome</keyword>
<dbReference type="EMBL" id="JAOVZR010000001">
    <property type="protein sequence ID" value="MCY0149662.1"/>
    <property type="molecule type" value="Genomic_DNA"/>
</dbReference>